<dbReference type="AlphaFoldDB" id="A0A5N0UXT2"/>
<sequence>MKFDDYFWIGPLGQLMPMSVPEGNVDRTPVRAGSSSTSLNGRTTTNRRGTRNAWSLEQAYLSADDVGFLEAIYEGLIEGQPRLIDPLLKNRLKPSVAAPRVTTTFNGAADAWAVSAGGGLVVDSRSASFPSAALAGLPKVTYTQDFRPISYSLGRCVCWNVGTGASPTMYPNGALLSTGKARASRVDPVRPGETVTYWVLACRATSASGTVTLTLDKVAADGTITAGTATASITGTAWTQYAITYTVPTDGSVAGVVPRWTGSSSSLQVVIGLSQMEEGSVPTLWQPGYGAPEIDITDFKSSSPLYPLANVSLSIQEL</sequence>
<dbReference type="EMBL" id="VMNW02000056">
    <property type="protein sequence ID" value="KAA9155553.1"/>
    <property type="molecule type" value="Genomic_DNA"/>
</dbReference>
<evidence type="ECO:0000313" key="2">
    <source>
        <dbReference type="EMBL" id="KAA9155553.1"/>
    </source>
</evidence>
<proteinExistence type="predicted"/>
<accession>A0A5N0UXT2</accession>
<dbReference type="Proteomes" id="UP000319769">
    <property type="component" value="Unassembled WGS sequence"/>
</dbReference>
<comment type="caution">
    <text evidence="2">The sequence shown here is derived from an EMBL/GenBank/DDBJ whole genome shotgun (WGS) entry which is preliminary data.</text>
</comment>
<dbReference type="OrthoDB" id="3686486at2"/>
<dbReference type="Gene3D" id="2.60.120.260">
    <property type="entry name" value="Galactose-binding domain-like"/>
    <property type="match status" value="1"/>
</dbReference>
<dbReference type="RefSeq" id="WP_144748803.1">
    <property type="nucleotide sequence ID" value="NZ_VMNW02000056.1"/>
</dbReference>
<gene>
    <name evidence="2" type="ORF">FPZ12_029600</name>
</gene>
<name>A0A5N0UXT2_9PSEU</name>
<feature type="compositionally biased region" description="Low complexity" evidence="1">
    <location>
        <begin position="33"/>
        <end position="47"/>
    </location>
</feature>
<feature type="region of interest" description="Disordered" evidence="1">
    <location>
        <begin position="28"/>
        <end position="48"/>
    </location>
</feature>
<keyword evidence="3" id="KW-1185">Reference proteome</keyword>
<protein>
    <submittedName>
        <fullName evidence="2">Uncharacterized protein</fullName>
    </submittedName>
</protein>
<reference evidence="2" key="1">
    <citation type="submission" date="2019-09" db="EMBL/GenBank/DDBJ databases">
        <authorList>
            <person name="Teo W.F.A."/>
            <person name="Duangmal K."/>
        </authorList>
    </citation>
    <scope>NUCLEOTIDE SEQUENCE [LARGE SCALE GENOMIC DNA]</scope>
    <source>
        <strain evidence="2">K81G1</strain>
    </source>
</reference>
<evidence type="ECO:0000313" key="3">
    <source>
        <dbReference type="Proteomes" id="UP000319769"/>
    </source>
</evidence>
<evidence type="ECO:0000256" key="1">
    <source>
        <dbReference type="SAM" id="MobiDB-lite"/>
    </source>
</evidence>
<organism evidence="2 3">
    <name type="scientific">Amycolatopsis acidicola</name>
    <dbReference type="NCBI Taxonomy" id="2596893"/>
    <lineage>
        <taxon>Bacteria</taxon>
        <taxon>Bacillati</taxon>
        <taxon>Actinomycetota</taxon>
        <taxon>Actinomycetes</taxon>
        <taxon>Pseudonocardiales</taxon>
        <taxon>Pseudonocardiaceae</taxon>
        <taxon>Amycolatopsis</taxon>
    </lineage>
</organism>